<comment type="caution">
    <text evidence="1">The sequence shown here is derived from an EMBL/GenBank/DDBJ whole genome shotgun (WGS) entry which is preliminary data.</text>
</comment>
<proteinExistence type="predicted"/>
<gene>
    <name evidence="1" type="ORF">RISK_001257</name>
</gene>
<organism evidence="1 2">
    <name type="scientific">Rhodopirellula islandica</name>
    <dbReference type="NCBI Taxonomy" id="595434"/>
    <lineage>
        <taxon>Bacteria</taxon>
        <taxon>Pseudomonadati</taxon>
        <taxon>Planctomycetota</taxon>
        <taxon>Planctomycetia</taxon>
        <taxon>Pirellulales</taxon>
        <taxon>Pirellulaceae</taxon>
        <taxon>Rhodopirellula</taxon>
    </lineage>
</organism>
<dbReference type="Proteomes" id="UP000036367">
    <property type="component" value="Unassembled WGS sequence"/>
</dbReference>
<evidence type="ECO:0000313" key="2">
    <source>
        <dbReference type="Proteomes" id="UP000036367"/>
    </source>
</evidence>
<keyword evidence="2" id="KW-1185">Reference proteome</keyword>
<reference evidence="1" key="1">
    <citation type="submission" date="2015-05" db="EMBL/GenBank/DDBJ databases">
        <title>Permanent draft genome of Rhodopirellula islandicus K833.</title>
        <authorList>
            <person name="Kizina J."/>
            <person name="Richter M."/>
            <person name="Glockner F.O."/>
            <person name="Harder J."/>
        </authorList>
    </citation>
    <scope>NUCLEOTIDE SEQUENCE [LARGE SCALE GENOMIC DNA]</scope>
    <source>
        <strain evidence="1">K833</strain>
    </source>
</reference>
<dbReference type="EMBL" id="LECT01000013">
    <property type="protein sequence ID" value="KLU06693.1"/>
    <property type="molecule type" value="Genomic_DNA"/>
</dbReference>
<accession>A0A0J1BJU4</accession>
<protein>
    <submittedName>
        <fullName evidence="1">Uncharacterized protein</fullName>
    </submittedName>
</protein>
<name>A0A0J1BJU4_RHOIS</name>
<sequence>MNYQHETDLPQKEVRQSGPTACDCNLVEIGLSVLGSK</sequence>
<evidence type="ECO:0000313" key="1">
    <source>
        <dbReference type="EMBL" id="KLU06693.1"/>
    </source>
</evidence>
<dbReference type="AlphaFoldDB" id="A0A0J1BJU4"/>